<dbReference type="PANTHER" id="PTHR23427">
    <property type="entry name" value="SURFEIT LOCUS PROTEIN"/>
    <property type="match status" value="1"/>
</dbReference>
<gene>
    <name evidence="8" type="ORF">CBW24_13270</name>
</gene>
<dbReference type="GO" id="GO:0005886">
    <property type="term" value="C:plasma membrane"/>
    <property type="evidence" value="ECO:0007669"/>
    <property type="project" value="UniProtKB-SubCell"/>
</dbReference>
<dbReference type="KEGG" id="cmag:CBW24_13270"/>
<comment type="subcellular location">
    <subcellularLocation>
        <location evidence="6">Cell membrane</location>
        <topology evidence="6">Multi-pass membrane protein</topology>
    </subcellularLocation>
    <subcellularLocation>
        <location evidence="1">Membrane</location>
    </subcellularLocation>
</comment>
<accession>A0A291M1M7</accession>
<keyword evidence="4 6" id="KW-1133">Transmembrane helix</keyword>
<dbReference type="PROSITE" id="PS50895">
    <property type="entry name" value="SURF1"/>
    <property type="match status" value="1"/>
</dbReference>
<feature type="compositionally biased region" description="Low complexity" evidence="7">
    <location>
        <begin position="242"/>
        <end position="254"/>
    </location>
</feature>
<reference evidence="8 9" key="1">
    <citation type="submission" date="2017-05" db="EMBL/GenBank/DDBJ databases">
        <title>Comparative genomic and metabolic analysis of manganese-oxidizing mechanisms in Celeribater manganoxidans DY25T: its adaption to the environment of polymetallic nodule.</title>
        <authorList>
            <person name="Wang X."/>
        </authorList>
    </citation>
    <scope>NUCLEOTIDE SEQUENCE [LARGE SCALE GENOMIC DNA]</scope>
    <source>
        <strain evidence="8 9">DY25</strain>
    </source>
</reference>
<dbReference type="Pfam" id="PF02104">
    <property type="entry name" value="SURF1"/>
    <property type="match status" value="1"/>
</dbReference>
<dbReference type="AlphaFoldDB" id="A0A291M1M7"/>
<evidence type="ECO:0000256" key="6">
    <source>
        <dbReference type="RuleBase" id="RU363076"/>
    </source>
</evidence>
<dbReference type="EMBL" id="CP021404">
    <property type="protein sequence ID" value="ATI42876.1"/>
    <property type="molecule type" value="Genomic_DNA"/>
</dbReference>
<keyword evidence="9" id="KW-1185">Reference proteome</keyword>
<dbReference type="InterPro" id="IPR002994">
    <property type="entry name" value="Surf1/Shy1"/>
</dbReference>
<dbReference type="Proteomes" id="UP000219050">
    <property type="component" value="Chromosome"/>
</dbReference>
<organism evidence="8 9">
    <name type="scientific">Pacificitalea manganoxidans</name>
    <dbReference type="NCBI Taxonomy" id="1411902"/>
    <lineage>
        <taxon>Bacteria</taxon>
        <taxon>Pseudomonadati</taxon>
        <taxon>Pseudomonadota</taxon>
        <taxon>Alphaproteobacteria</taxon>
        <taxon>Rhodobacterales</taxon>
        <taxon>Paracoccaceae</taxon>
        <taxon>Pacificitalea</taxon>
    </lineage>
</organism>
<evidence type="ECO:0000313" key="8">
    <source>
        <dbReference type="EMBL" id="ATI42876.1"/>
    </source>
</evidence>
<evidence type="ECO:0000256" key="7">
    <source>
        <dbReference type="SAM" id="MobiDB-lite"/>
    </source>
</evidence>
<dbReference type="PANTHER" id="PTHR23427:SF2">
    <property type="entry name" value="SURFEIT LOCUS PROTEIN 1"/>
    <property type="match status" value="1"/>
</dbReference>
<feature type="transmembrane region" description="Helical" evidence="6">
    <location>
        <begin position="206"/>
        <end position="225"/>
    </location>
</feature>
<dbReference type="InterPro" id="IPR045214">
    <property type="entry name" value="Surf1/Surf4"/>
</dbReference>
<dbReference type="RefSeq" id="WP_097373866.1">
    <property type="nucleotide sequence ID" value="NZ_CP021404.1"/>
</dbReference>
<dbReference type="OrthoDB" id="6079986at2"/>
<sequence>MTRTKPRSPLLSTVIALVVGVFGVVVLGWLGTWQLQRLAWKEAILTEIETRITADPRPLPETFDPERDRYLPVKVTGTIGAEPILILASVKEVGAVHRVLGVLTTDDGRRILIDRGVRPFGDPLPDEGEITGTFTGNLHWPDELNKYTPERDESGLWFARDVPTLSEVYGTEPTLLVLRHAEPASATVTPLPVSTQGIPNDHLGYAVQWFGLALVWAGMTVYFLWSIRRRKQIPAGRRTDTDPGAAAPAPSDAE</sequence>
<evidence type="ECO:0000313" key="9">
    <source>
        <dbReference type="Proteomes" id="UP000219050"/>
    </source>
</evidence>
<protein>
    <recommendedName>
        <fullName evidence="6">SURF1-like protein</fullName>
    </recommendedName>
</protein>
<proteinExistence type="inferred from homology"/>
<feature type="transmembrane region" description="Helical" evidence="6">
    <location>
        <begin position="9"/>
        <end position="30"/>
    </location>
</feature>
<dbReference type="CDD" id="cd06662">
    <property type="entry name" value="SURF1"/>
    <property type="match status" value="1"/>
</dbReference>
<evidence type="ECO:0000256" key="1">
    <source>
        <dbReference type="ARBA" id="ARBA00004370"/>
    </source>
</evidence>
<keyword evidence="6" id="KW-1003">Cell membrane</keyword>
<name>A0A291M1M7_9RHOB</name>
<comment type="similarity">
    <text evidence="2 6">Belongs to the SURF1 family.</text>
</comment>
<feature type="region of interest" description="Disordered" evidence="7">
    <location>
        <begin position="234"/>
        <end position="254"/>
    </location>
</feature>
<keyword evidence="3 6" id="KW-0812">Transmembrane</keyword>
<evidence type="ECO:0000256" key="5">
    <source>
        <dbReference type="ARBA" id="ARBA00023136"/>
    </source>
</evidence>
<evidence type="ECO:0000256" key="2">
    <source>
        <dbReference type="ARBA" id="ARBA00007165"/>
    </source>
</evidence>
<evidence type="ECO:0000256" key="4">
    <source>
        <dbReference type="ARBA" id="ARBA00022989"/>
    </source>
</evidence>
<keyword evidence="5 6" id="KW-0472">Membrane</keyword>
<evidence type="ECO:0000256" key="3">
    <source>
        <dbReference type="ARBA" id="ARBA00022692"/>
    </source>
</evidence>